<dbReference type="PANTHER" id="PTHR23028">
    <property type="entry name" value="ACETYLTRANSFERASE"/>
    <property type="match status" value="1"/>
</dbReference>
<feature type="transmembrane region" description="Helical" evidence="1">
    <location>
        <begin position="70"/>
        <end position="92"/>
    </location>
</feature>
<accession>A0ABY7U9L2</accession>
<evidence type="ECO:0000313" key="3">
    <source>
        <dbReference type="EMBL" id="WCZ33331.1"/>
    </source>
</evidence>
<keyword evidence="3" id="KW-0808">Transferase</keyword>
<feature type="transmembrane region" description="Helical" evidence="1">
    <location>
        <begin position="219"/>
        <end position="239"/>
    </location>
</feature>
<sequence length="359" mass="40244">MADTLPQHLPALDGLRALAAMGVVVTHVSFQTRTGWSFAERFDYFVAVFFALSAFVLWRRRGWHTAGGYYLSRAGRILPAYWVCVVAVILLFPDARSMTWTQVLANLTSTQVFVVDGLAPGLTHLWSLCAEIAFYICLPLLVLVLGRFRFWPRVVLIAGAGLVSLGWAWLPFVRAFEEDSSGVNSQIWPPAYFLWFAVGMLAAEFEGRVPRLRSLFHHRWLWLVLAAFFMWLGSREWFGPQGLIHPSAGEFARRVAVGGAFAFCVVVPYALAPQARFLESPVMQALGRWSYGIFLWHVAVLGLCFPLLDIPVFSGNHVDFFVILLATLTLTIPLAAASYVLVEEPARRAVRRLRRPASV</sequence>
<feature type="transmembrane region" description="Helical" evidence="1">
    <location>
        <begin position="251"/>
        <end position="272"/>
    </location>
</feature>
<evidence type="ECO:0000313" key="4">
    <source>
        <dbReference type="Proteomes" id="UP001220064"/>
    </source>
</evidence>
<feature type="domain" description="Acyltransferase 3" evidence="2">
    <location>
        <begin position="10"/>
        <end position="335"/>
    </location>
</feature>
<keyword evidence="1" id="KW-0472">Membrane</keyword>
<gene>
    <name evidence="3" type="primary">oatA3</name>
    <name evidence="3" type="ORF">CMASS_09600</name>
</gene>
<dbReference type="EMBL" id="CP063189">
    <property type="protein sequence ID" value="WCZ33331.1"/>
    <property type="molecule type" value="Genomic_DNA"/>
</dbReference>
<feature type="transmembrane region" description="Helical" evidence="1">
    <location>
        <begin position="293"/>
        <end position="314"/>
    </location>
</feature>
<dbReference type="InterPro" id="IPR050879">
    <property type="entry name" value="Acyltransferase_3"/>
</dbReference>
<feature type="transmembrane region" description="Helical" evidence="1">
    <location>
        <begin position="150"/>
        <end position="170"/>
    </location>
</feature>
<dbReference type="Proteomes" id="UP001220064">
    <property type="component" value="Chromosome"/>
</dbReference>
<dbReference type="Pfam" id="PF01757">
    <property type="entry name" value="Acyl_transf_3"/>
    <property type="match status" value="1"/>
</dbReference>
<feature type="transmembrane region" description="Helical" evidence="1">
    <location>
        <begin position="42"/>
        <end position="58"/>
    </location>
</feature>
<proteinExistence type="predicted"/>
<feature type="transmembrane region" description="Helical" evidence="1">
    <location>
        <begin position="320"/>
        <end position="342"/>
    </location>
</feature>
<dbReference type="PANTHER" id="PTHR23028:SF53">
    <property type="entry name" value="ACYL_TRANSF_3 DOMAIN-CONTAINING PROTEIN"/>
    <property type="match status" value="1"/>
</dbReference>
<dbReference type="EC" id="2.3.1.-" evidence="3"/>
<evidence type="ECO:0000256" key="1">
    <source>
        <dbReference type="SAM" id="Phobius"/>
    </source>
</evidence>
<keyword evidence="1" id="KW-0812">Transmembrane</keyword>
<keyword evidence="4" id="KW-1185">Reference proteome</keyword>
<dbReference type="InterPro" id="IPR002656">
    <property type="entry name" value="Acyl_transf_3_dom"/>
</dbReference>
<dbReference type="GO" id="GO:0016746">
    <property type="term" value="F:acyltransferase activity"/>
    <property type="evidence" value="ECO:0007669"/>
    <property type="project" value="UniProtKB-KW"/>
</dbReference>
<organism evidence="3 4">
    <name type="scientific">Corynebacterium massiliense DSM 45435</name>
    <dbReference type="NCBI Taxonomy" id="1121364"/>
    <lineage>
        <taxon>Bacteria</taxon>
        <taxon>Bacillati</taxon>
        <taxon>Actinomycetota</taxon>
        <taxon>Actinomycetes</taxon>
        <taxon>Mycobacteriales</taxon>
        <taxon>Corynebacteriaceae</taxon>
        <taxon>Corynebacterium</taxon>
    </lineage>
</organism>
<reference evidence="3 4" key="1">
    <citation type="submission" date="2020-10" db="EMBL/GenBank/DDBJ databases">
        <title>Complete genome sequence of Corynebacterium massiliense DSM 45435, type strain of Corynebacterium massiliense.</title>
        <authorList>
            <person name="Busche T."/>
            <person name="Kalinowski J."/>
            <person name="Ruckert C."/>
        </authorList>
    </citation>
    <scope>NUCLEOTIDE SEQUENCE [LARGE SCALE GENOMIC DNA]</scope>
    <source>
        <strain evidence="3 4">DSM 45435</strain>
    </source>
</reference>
<name>A0ABY7U9L2_9CORY</name>
<keyword evidence="3" id="KW-0012">Acyltransferase</keyword>
<dbReference type="RefSeq" id="WP_022863004.1">
    <property type="nucleotide sequence ID" value="NZ_ATVG01000005.1"/>
</dbReference>
<feature type="transmembrane region" description="Helical" evidence="1">
    <location>
        <begin position="125"/>
        <end position="145"/>
    </location>
</feature>
<protein>
    <submittedName>
        <fullName evidence="3">O-acetyltransferase OatA</fullName>
        <ecNumber evidence="3">2.3.1.-</ecNumber>
    </submittedName>
</protein>
<evidence type="ECO:0000259" key="2">
    <source>
        <dbReference type="Pfam" id="PF01757"/>
    </source>
</evidence>
<feature type="transmembrane region" description="Helical" evidence="1">
    <location>
        <begin position="190"/>
        <end position="207"/>
    </location>
</feature>
<keyword evidence="1" id="KW-1133">Transmembrane helix</keyword>